<evidence type="ECO:0000256" key="4">
    <source>
        <dbReference type="SAM" id="MobiDB-lite"/>
    </source>
</evidence>
<evidence type="ECO:0000256" key="3">
    <source>
        <dbReference type="ARBA" id="ARBA00022833"/>
    </source>
</evidence>
<evidence type="ECO:0000313" key="7">
    <source>
        <dbReference type="EMBL" id="AXV07492.1"/>
    </source>
</evidence>
<feature type="transmembrane region" description="Helical" evidence="5">
    <location>
        <begin position="219"/>
        <end position="238"/>
    </location>
</feature>
<dbReference type="OrthoDB" id="5243232at2"/>
<dbReference type="EMBL" id="CP031165">
    <property type="protein sequence ID" value="AXV07492.1"/>
    <property type="molecule type" value="Genomic_DNA"/>
</dbReference>
<evidence type="ECO:0000259" key="6">
    <source>
        <dbReference type="PROSITE" id="PS01358"/>
    </source>
</evidence>
<proteinExistence type="predicted"/>
<reference evidence="7 8" key="1">
    <citation type="submission" date="2018-09" db="EMBL/GenBank/DDBJ databases">
        <title>Complete genome sequence of Euzebya sp. DY32-46 isolated from seawater of Pacific Ocean.</title>
        <authorList>
            <person name="Xu L."/>
            <person name="Wu Y.-H."/>
            <person name="Xu X.-W."/>
        </authorList>
    </citation>
    <scope>NUCLEOTIDE SEQUENCE [LARGE SCALE GENOMIC DNA]</scope>
    <source>
        <strain evidence="7 8">DY32-46</strain>
    </source>
</reference>
<keyword evidence="5" id="KW-0812">Transmembrane</keyword>
<dbReference type="KEGG" id="euz:DVS28_a2813"/>
<gene>
    <name evidence="7" type="ORF">DVS28_a2813</name>
</gene>
<feature type="compositionally biased region" description="Low complexity" evidence="4">
    <location>
        <begin position="49"/>
        <end position="80"/>
    </location>
</feature>
<dbReference type="Proteomes" id="UP000264006">
    <property type="component" value="Chromosome"/>
</dbReference>
<protein>
    <recommendedName>
        <fullName evidence="6">RanBP2-type domain-containing protein</fullName>
    </recommendedName>
</protein>
<keyword evidence="3" id="KW-0862">Zinc</keyword>
<dbReference type="PROSITE" id="PS01358">
    <property type="entry name" value="ZF_RANBP2_1"/>
    <property type="match status" value="1"/>
</dbReference>
<feature type="region of interest" description="Disordered" evidence="4">
    <location>
        <begin position="29"/>
        <end position="80"/>
    </location>
</feature>
<dbReference type="InterPro" id="IPR001876">
    <property type="entry name" value="Znf_RanBP2"/>
</dbReference>
<name>A0A346XZ45_9ACTN</name>
<sequence length="240" mass="24747">MRCPSCLATNSDTATFCGQCYTRFDQPPAAEPVPSAPDLDEVPWLVTGTPPTDTTPSDTAPSDTAPSDAAQPEAAPATGATATAGRFHFDDGRAGWTCGVCGEPNELTAFTCDVCGARMDAEEPPVRLSPEEWDRARRAEALAPGVGHLRTGSPGSGIARLGMVLLWFLGTVLLATGGTGGIIASVPMVVGILVIWATGPGDLTALQRGRAPRLDARRFMYLVIGVTVAVIVVGGIGASL</sequence>
<keyword evidence="5" id="KW-1133">Transmembrane helix</keyword>
<dbReference type="GO" id="GO:0008270">
    <property type="term" value="F:zinc ion binding"/>
    <property type="evidence" value="ECO:0007669"/>
    <property type="project" value="UniProtKB-KW"/>
</dbReference>
<organism evidence="7 8">
    <name type="scientific">Euzebya pacifica</name>
    <dbReference type="NCBI Taxonomy" id="1608957"/>
    <lineage>
        <taxon>Bacteria</taxon>
        <taxon>Bacillati</taxon>
        <taxon>Actinomycetota</taxon>
        <taxon>Nitriliruptoria</taxon>
        <taxon>Euzebyales</taxon>
    </lineage>
</organism>
<keyword evidence="5" id="KW-0472">Membrane</keyword>
<keyword evidence="2" id="KW-0863">Zinc-finger</keyword>
<evidence type="ECO:0000256" key="5">
    <source>
        <dbReference type="SAM" id="Phobius"/>
    </source>
</evidence>
<dbReference type="AlphaFoldDB" id="A0A346XZ45"/>
<feature type="domain" description="RanBP2-type" evidence="6">
    <location>
        <begin position="96"/>
        <end position="115"/>
    </location>
</feature>
<evidence type="ECO:0000256" key="2">
    <source>
        <dbReference type="ARBA" id="ARBA00022771"/>
    </source>
</evidence>
<feature type="transmembrane region" description="Helical" evidence="5">
    <location>
        <begin position="158"/>
        <end position="176"/>
    </location>
</feature>
<evidence type="ECO:0000256" key="1">
    <source>
        <dbReference type="ARBA" id="ARBA00022723"/>
    </source>
</evidence>
<keyword evidence="1" id="KW-0479">Metal-binding</keyword>
<keyword evidence="8" id="KW-1185">Reference proteome</keyword>
<dbReference type="RefSeq" id="WP_114591975.1">
    <property type="nucleotide sequence ID" value="NZ_CP031165.1"/>
</dbReference>
<accession>A0A346XZ45</accession>
<evidence type="ECO:0000313" key="8">
    <source>
        <dbReference type="Proteomes" id="UP000264006"/>
    </source>
</evidence>